<dbReference type="OrthoDB" id="2434995at2759"/>
<dbReference type="GO" id="GO:0003712">
    <property type="term" value="F:transcription coregulator activity"/>
    <property type="evidence" value="ECO:0007669"/>
    <property type="project" value="TreeGrafter"/>
</dbReference>
<evidence type="ECO:0000256" key="1">
    <source>
        <dbReference type="SAM" id="Coils"/>
    </source>
</evidence>
<dbReference type="AlphaFoldDB" id="A0A9N9WDC8"/>
<feature type="coiled-coil region" evidence="1">
    <location>
        <begin position="704"/>
        <end position="731"/>
    </location>
</feature>
<reference evidence="4" key="1">
    <citation type="submission" date="2021-12" db="EMBL/GenBank/DDBJ databases">
        <authorList>
            <person name="King R."/>
        </authorList>
    </citation>
    <scope>NUCLEOTIDE SEQUENCE</scope>
</reference>
<feature type="compositionally biased region" description="Polar residues" evidence="2">
    <location>
        <begin position="409"/>
        <end position="418"/>
    </location>
</feature>
<feature type="compositionally biased region" description="Basic and acidic residues" evidence="2">
    <location>
        <begin position="540"/>
        <end position="549"/>
    </location>
</feature>
<feature type="compositionally biased region" description="Basic and acidic residues" evidence="2">
    <location>
        <begin position="647"/>
        <end position="659"/>
    </location>
</feature>
<dbReference type="EMBL" id="OU893352">
    <property type="protein sequence ID" value="CAG9790194.1"/>
    <property type="molecule type" value="Genomic_DNA"/>
</dbReference>
<keyword evidence="5" id="KW-1185">Reference proteome</keyword>
<dbReference type="InterPro" id="IPR056565">
    <property type="entry name" value="Fn3_ATF7IP"/>
</dbReference>
<feature type="region of interest" description="Disordered" evidence="2">
    <location>
        <begin position="619"/>
        <end position="659"/>
    </location>
</feature>
<feature type="compositionally biased region" description="Polar residues" evidence="2">
    <location>
        <begin position="837"/>
        <end position="846"/>
    </location>
</feature>
<evidence type="ECO:0000313" key="4">
    <source>
        <dbReference type="EMBL" id="CAG9790194.1"/>
    </source>
</evidence>
<feature type="compositionally biased region" description="Polar residues" evidence="2">
    <location>
        <begin position="521"/>
        <end position="531"/>
    </location>
</feature>
<dbReference type="GO" id="GO:0005634">
    <property type="term" value="C:nucleus"/>
    <property type="evidence" value="ECO:0007669"/>
    <property type="project" value="TreeGrafter"/>
</dbReference>
<feature type="region of interest" description="Disordered" evidence="2">
    <location>
        <begin position="399"/>
        <end position="418"/>
    </location>
</feature>
<protein>
    <recommendedName>
        <fullName evidence="3">Activating transcription factor 7-interacting protein Fn3 domain-containing protein</fullName>
    </recommendedName>
</protein>
<feature type="region of interest" description="Disordered" evidence="2">
    <location>
        <begin position="829"/>
        <end position="874"/>
    </location>
</feature>
<proteinExistence type="predicted"/>
<feature type="region of interest" description="Disordered" evidence="2">
    <location>
        <begin position="500"/>
        <end position="557"/>
    </location>
</feature>
<dbReference type="Proteomes" id="UP001153714">
    <property type="component" value="Chromosome 21"/>
</dbReference>
<gene>
    <name evidence="4" type="ORF">DIATSA_LOCUS7863</name>
</gene>
<organism evidence="4 5">
    <name type="scientific">Diatraea saccharalis</name>
    <name type="common">sugarcane borer</name>
    <dbReference type="NCBI Taxonomy" id="40085"/>
    <lineage>
        <taxon>Eukaryota</taxon>
        <taxon>Metazoa</taxon>
        <taxon>Ecdysozoa</taxon>
        <taxon>Arthropoda</taxon>
        <taxon>Hexapoda</taxon>
        <taxon>Insecta</taxon>
        <taxon>Pterygota</taxon>
        <taxon>Neoptera</taxon>
        <taxon>Endopterygota</taxon>
        <taxon>Lepidoptera</taxon>
        <taxon>Glossata</taxon>
        <taxon>Ditrysia</taxon>
        <taxon>Pyraloidea</taxon>
        <taxon>Crambidae</taxon>
        <taxon>Crambinae</taxon>
        <taxon>Diatraea</taxon>
    </lineage>
</organism>
<feature type="compositionally biased region" description="Basic and acidic residues" evidence="2">
    <location>
        <begin position="131"/>
        <end position="145"/>
    </location>
</feature>
<evidence type="ECO:0000259" key="3">
    <source>
        <dbReference type="Pfam" id="PF16794"/>
    </source>
</evidence>
<feature type="region of interest" description="Disordered" evidence="2">
    <location>
        <begin position="101"/>
        <end position="145"/>
    </location>
</feature>
<dbReference type="InterPro" id="IPR026085">
    <property type="entry name" value="ATF7-int"/>
</dbReference>
<keyword evidence="1" id="KW-0175">Coiled coil</keyword>
<accession>A0A9N9WDC8</accession>
<feature type="compositionally biased region" description="Low complexity" evidence="2">
    <location>
        <begin position="782"/>
        <end position="800"/>
    </location>
</feature>
<dbReference type="GO" id="GO:0006355">
    <property type="term" value="P:regulation of DNA-templated transcription"/>
    <property type="evidence" value="ECO:0007669"/>
    <property type="project" value="TreeGrafter"/>
</dbReference>
<dbReference type="PANTHER" id="PTHR23210:SF26">
    <property type="entry name" value="ACTIVATING TRANSCRIPTION FACTOR 7-INTERACTING PROTEIN 1"/>
    <property type="match status" value="1"/>
</dbReference>
<feature type="region of interest" description="Disordered" evidence="2">
    <location>
        <begin position="776"/>
        <end position="815"/>
    </location>
</feature>
<feature type="domain" description="Activating transcription factor 7-interacting protein Fn3" evidence="3">
    <location>
        <begin position="999"/>
        <end position="1096"/>
    </location>
</feature>
<evidence type="ECO:0000313" key="5">
    <source>
        <dbReference type="Proteomes" id="UP001153714"/>
    </source>
</evidence>
<feature type="compositionally biased region" description="Basic and acidic residues" evidence="2">
    <location>
        <begin position="502"/>
        <end position="518"/>
    </location>
</feature>
<sequence>MQLILDTEASIHIQEKMTTVEETMKKNDNNTDETLKNVISNGNKENMQCQENIMKISEEERNGFQKRDDNDEEDVSLPIIENKEYEIKKNDDLQLLNDKDENYTKVNDNGNVASKEIDERDASESDSCNDTIEKERESFDSDLKEKSSVLVIKSNNLQDISLSIAKGEEKRKETNTSETDTVNVDVLEKNNDNPMDVSNEIENNEQINLKSTADSAESLTTTALTEDSDYIHDDVTGSKNSSFETNMDVDEHINAFENVVDVRIECNAVNAIPNQSEPSATQEVLCESISSTDKDNTLKQTSLLHNNSTVMNSENTTLVDNTIDSDNITSIEKEVLLENVTSVDKAIEVDDSMAVDKVEVLPKTPVNQSEVLEITMPDEEPASTMSLDKTASDIATDNNLEFDQGEPSHVSSSNKQVKDNTLSVDEKLNLQNSKSADEVTVLGKTTTNEELNEEMSSADVDKDIVIEKAPSLNIESEENITLMDKEEILDVDSKKNVFVGTEPKKPKENLAPKSKVEVQNKPFSKLSNTLDILSDDEDDAPKIDAKESGQKYSNSMEKQCINIEDDDDIMLIDEDVKDNKSISKSATTENKSEEKEKEICDESTIDLKNATEIIKSCTPADDETTETDNDTLTSEKKTQNTNVTTEEGEKPKEETFEKPVKEKPLLPVNFLKAYKKNLTDMTREDLEEFCVFKIVESIVDRSNLSDIKSKLKEMAQNIEEYKKKTMMLTKQNRDLQVVLKSVQEEQKKNADNPTVITPLKITRSVGMQVLMIEKPGTRKKVANTPNVNNNTSNRNVRTANQSPKTQKPSGVSPAIPVPRLVLANNPIAKIPPATAQGPPNNSQAKTPSPVPNGMRNSSPVQKVAEKRPISRLSSVTVDLTDDEPPAKMTPRNSPAPPIRLVSPQNLLAPRQAFGQTLNSPRKVYIPISGPQSQNIRPGQAIMLKTVPQAGSTPRPRVAPPHLARMPQNTVRMQSRGQNRHPAPLPDAVKQYQPPNWKALPPAPDLKLSKVENGIVISWKIDGYLDDSYEEIASYQLYAYQETSSPPSTALWKKIGDVKALPLPMACTLTHVMAGFKYYFAVRAVDIRSRLGPFSLPGSILLLNKL</sequence>
<dbReference type="Pfam" id="PF16794">
    <property type="entry name" value="fn3_4"/>
    <property type="match status" value="1"/>
</dbReference>
<dbReference type="PANTHER" id="PTHR23210">
    <property type="entry name" value="ACTIVATING TRANSCRIPTION FACTOR 7 INTERACTING PROTEIN"/>
    <property type="match status" value="1"/>
</dbReference>
<reference evidence="4" key="2">
    <citation type="submission" date="2022-10" db="EMBL/GenBank/DDBJ databases">
        <authorList>
            <consortium name="ENA_rothamsted_submissions"/>
            <consortium name="culmorum"/>
            <person name="King R."/>
        </authorList>
    </citation>
    <scope>NUCLEOTIDE SEQUENCE</scope>
</reference>
<evidence type="ECO:0000256" key="2">
    <source>
        <dbReference type="SAM" id="MobiDB-lite"/>
    </source>
</evidence>
<feature type="compositionally biased region" description="Acidic residues" evidence="2">
    <location>
        <begin position="620"/>
        <end position="629"/>
    </location>
</feature>
<name>A0A9N9WDC8_9NEOP</name>
<feature type="region of interest" description="Disordered" evidence="2">
    <location>
        <begin position="879"/>
        <end position="898"/>
    </location>
</feature>
<dbReference type="GO" id="GO:0005667">
    <property type="term" value="C:transcription regulator complex"/>
    <property type="evidence" value="ECO:0007669"/>
    <property type="project" value="TreeGrafter"/>
</dbReference>